<dbReference type="EMBL" id="PVNL01000131">
    <property type="protein sequence ID" value="PRP97138.1"/>
    <property type="molecule type" value="Genomic_DNA"/>
</dbReference>
<gene>
    <name evidence="2" type="ORF">ENSA7_67500</name>
</gene>
<feature type="compositionally biased region" description="Basic and acidic residues" evidence="1">
    <location>
        <begin position="267"/>
        <end position="282"/>
    </location>
</feature>
<reference evidence="2 3" key="1">
    <citation type="submission" date="2018-03" db="EMBL/GenBank/DDBJ databases">
        <title>Draft Genome Sequences of the Obligatory Marine Myxobacteria Enhygromyxa salina SWB007.</title>
        <authorList>
            <person name="Poehlein A."/>
            <person name="Moghaddam J.A."/>
            <person name="Harms H."/>
            <person name="Alanjari M."/>
            <person name="Koenig G.M."/>
            <person name="Daniel R."/>
            <person name="Schaeberle T.F."/>
        </authorList>
    </citation>
    <scope>NUCLEOTIDE SEQUENCE [LARGE SCALE GENOMIC DNA]</scope>
    <source>
        <strain evidence="2 3">SWB007</strain>
    </source>
</reference>
<protein>
    <submittedName>
        <fullName evidence="2">Uncharacterized protein</fullName>
    </submittedName>
</protein>
<dbReference type="Proteomes" id="UP000238823">
    <property type="component" value="Unassembled WGS sequence"/>
</dbReference>
<accession>A0A2S9XW96</accession>
<name>A0A2S9XW96_9BACT</name>
<evidence type="ECO:0000256" key="1">
    <source>
        <dbReference type="SAM" id="MobiDB-lite"/>
    </source>
</evidence>
<comment type="caution">
    <text evidence="2">The sequence shown here is derived from an EMBL/GenBank/DDBJ whole genome shotgun (WGS) entry which is preliminary data.</text>
</comment>
<evidence type="ECO:0000313" key="2">
    <source>
        <dbReference type="EMBL" id="PRP97138.1"/>
    </source>
</evidence>
<feature type="region of interest" description="Disordered" evidence="1">
    <location>
        <begin position="267"/>
        <end position="289"/>
    </location>
</feature>
<evidence type="ECO:0000313" key="3">
    <source>
        <dbReference type="Proteomes" id="UP000238823"/>
    </source>
</evidence>
<proteinExistence type="predicted"/>
<organism evidence="2 3">
    <name type="scientific">Enhygromyxa salina</name>
    <dbReference type="NCBI Taxonomy" id="215803"/>
    <lineage>
        <taxon>Bacteria</taxon>
        <taxon>Pseudomonadati</taxon>
        <taxon>Myxococcota</taxon>
        <taxon>Polyangia</taxon>
        <taxon>Nannocystales</taxon>
        <taxon>Nannocystaceae</taxon>
        <taxon>Enhygromyxa</taxon>
    </lineage>
</organism>
<sequence length="392" mass="42991">MRRRRGLGDVGDVRGSGPISLAHAGVVGVRVARELAGADAGSDRKPDHLVFGAREQPLGGVVGGRGVARPQQRQRERGLAQAGAVGERLQTGEQAWRDGGVEVLPQDRRAHDQRELGGWLGDQREHLGLGPARGQSRERTYASQPIDVGDPLEPIDQAIAVFLVFAGATAEVLALGVVDHRRDLVVDRPVEQQVGQRELHRREHGRISVARVDRPLQASLGPRQLGGAEREQSSIGRGDLWPRDDTSLRRAWIRCVVTGEVEQLLADLRDPKHDPDRRRHADEGDEDRTDATAWRGRLEGIELVELVIVIVIVTVIIIQIGREAARDGDRGRSWLGRLARVDAGRRLVAGFPLGGGRRQHAVGLSRVVVIEEVEILDLLGQLPRHGRRTLRG</sequence>
<feature type="region of interest" description="Disordered" evidence="1">
    <location>
        <begin position="220"/>
        <end position="239"/>
    </location>
</feature>
<feature type="region of interest" description="Disordered" evidence="1">
    <location>
        <begin position="61"/>
        <end position="85"/>
    </location>
</feature>
<dbReference type="AlphaFoldDB" id="A0A2S9XW96"/>